<gene>
    <name evidence="2" type="ORF">Ahy_A07g036567</name>
</gene>
<dbReference type="InterPro" id="IPR019557">
    <property type="entry name" value="AminoTfrase-like_pln_mobile"/>
</dbReference>
<sequence>MVEFESHWPLTLIERWRPESHTLHLPCGEMTITLQDVAYQLRLRIDGDLVSSTMTDGPLRTSASNYRVDRFVHQFGGLQHIPTRSLTIDEMHRHDGRFEQGE</sequence>
<dbReference type="Pfam" id="PF10536">
    <property type="entry name" value="PMD"/>
    <property type="match status" value="1"/>
</dbReference>
<keyword evidence="3" id="KW-1185">Reference proteome</keyword>
<comment type="caution">
    <text evidence="2">The sequence shown here is derived from an EMBL/GenBank/DDBJ whole genome shotgun (WGS) entry which is preliminary data.</text>
</comment>
<dbReference type="EMBL" id="SDMP01000007">
    <property type="protein sequence ID" value="RYR50017.1"/>
    <property type="molecule type" value="Genomic_DNA"/>
</dbReference>
<organism evidence="2 3">
    <name type="scientific">Arachis hypogaea</name>
    <name type="common">Peanut</name>
    <dbReference type="NCBI Taxonomy" id="3818"/>
    <lineage>
        <taxon>Eukaryota</taxon>
        <taxon>Viridiplantae</taxon>
        <taxon>Streptophyta</taxon>
        <taxon>Embryophyta</taxon>
        <taxon>Tracheophyta</taxon>
        <taxon>Spermatophyta</taxon>
        <taxon>Magnoliopsida</taxon>
        <taxon>eudicotyledons</taxon>
        <taxon>Gunneridae</taxon>
        <taxon>Pentapetalae</taxon>
        <taxon>rosids</taxon>
        <taxon>fabids</taxon>
        <taxon>Fabales</taxon>
        <taxon>Fabaceae</taxon>
        <taxon>Papilionoideae</taxon>
        <taxon>50 kb inversion clade</taxon>
        <taxon>dalbergioids sensu lato</taxon>
        <taxon>Dalbergieae</taxon>
        <taxon>Pterocarpus clade</taxon>
        <taxon>Arachis</taxon>
    </lineage>
</organism>
<dbReference type="InterPro" id="IPR044824">
    <property type="entry name" value="MAIN-like"/>
</dbReference>
<evidence type="ECO:0000313" key="2">
    <source>
        <dbReference type="EMBL" id="RYR50017.1"/>
    </source>
</evidence>
<dbReference type="AlphaFoldDB" id="A0A445CGJ1"/>
<reference evidence="2 3" key="1">
    <citation type="submission" date="2019-01" db="EMBL/GenBank/DDBJ databases">
        <title>Sequencing of cultivated peanut Arachis hypogaea provides insights into genome evolution and oil improvement.</title>
        <authorList>
            <person name="Chen X."/>
        </authorList>
    </citation>
    <scope>NUCLEOTIDE SEQUENCE [LARGE SCALE GENOMIC DNA]</scope>
    <source>
        <strain evidence="3">cv. Fuhuasheng</strain>
        <tissue evidence="2">Leaves</tissue>
    </source>
</reference>
<proteinExistence type="predicted"/>
<protein>
    <recommendedName>
        <fullName evidence="1">Aminotransferase-like plant mobile domain-containing protein</fullName>
    </recommendedName>
</protein>
<evidence type="ECO:0000313" key="3">
    <source>
        <dbReference type="Proteomes" id="UP000289738"/>
    </source>
</evidence>
<dbReference type="Proteomes" id="UP000289738">
    <property type="component" value="Chromosome A07"/>
</dbReference>
<dbReference type="PANTHER" id="PTHR46033:SF8">
    <property type="entry name" value="PROTEIN MAINTENANCE OF MERISTEMS-LIKE"/>
    <property type="match status" value="1"/>
</dbReference>
<feature type="domain" description="Aminotransferase-like plant mobile" evidence="1">
    <location>
        <begin position="10"/>
        <end position="55"/>
    </location>
</feature>
<accession>A0A445CGJ1</accession>
<name>A0A445CGJ1_ARAHY</name>
<evidence type="ECO:0000259" key="1">
    <source>
        <dbReference type="Pfam" id="PF10536"/>
    </source>
</evidence>
<dbReference type="GO" id="GO:0010073">
    <property type="term" value="P:meristem maintenance"/>
    <property type="evidence" value="ECO:0007669"/>
    <property type="project" value="InterPro"/>
</dbReference>
<dbReference type="PANTHER" id="PTHR46033">
    <property type="entry name" value="PROTEIN MAIN-LIKE 2"/>
    <property type="match status" value="1"/>
</dbReference>